<evidence type="ECO:0000259" key="7">
    <source>
        <dbReference type="PROSITE" id="PS50109"/>
    </source>
</evidence>
<feature type="domain" description="Histidine kinase" evidence="7">
    <location>
        <begin position="186"/>
        <end position="286"/>
    </location>
</feature>
<dbReference type="InterPro" id="IPR005467">
    <property type="entry name" value="His_kinase_dom"/>
</dbReference>
<evidence type="ECO:0000313" key="8">
    <source>
        <dbReference type="EMBL" id="NMM64821.1"/>
    </source>
</evidence>
<dbReference type="Gene3D" id="1.10.287.130">
    <property type="match status" value="1"/>
</dbReference>
<evidence type="ECO:0000256" key="6">
    <source>
        <dbReference type="SAM" id="Phobius"/>
    </source>
</evidence>
<dbReference type="InterPro" id="IPR003594">
    <property type="entry name" value="HATPase_dom"/>
</dbReference>
<organism evidence="8 9">
    <name type="scientific">Clostridium muellerianum</name>
    <dbReference type="NCBI Taxonomy" id="2716538"/>
    <lineage>
        <taxon>Bacteria</taxon>
        <taxon>Bacillati</taxon>
        <taxon>Bacillota</taxon>
        <taxon>Clostridia</taxon>
        <taxon>Eubacteriales</taxon>
        <taxon>Clostridiaceae</taxon>
        <taxon>Clostridium</taxon>
    </lineage>
</organism>
<feature type="coiled-coil region" evidence="5">
    <location>
        <begin position="73"/>
        <end position="107"/>
    </location>
</feature>
<dbReference type="PROSITE" id="PS50109">
    <property type="entry name" value="HIS_KIN"/>
    <property type="match status" value="1"/>
</dbReference>
<sequence>MKKKLDINKTITTVVVLNVIQISTIVLVILYNYFHKNVLNFQEKIYSGELFIYLIICIGIVNSFFAVKDIRSLNGNNDEYNMLKNTLEQLENLNKTLRAQRHDFMNHLQVVYSLMEMEEYSDSREYIEKVFKDIQKVNKVLKTSNPAVNALLQAKILYGEKRGIKTEILITSSLQDLKIPSWEFCRVLGNIVDNAIYALQEKMENRIIQIELFEDLKVYGFKIKNNGPEIPKELMKKIFKAGVTTKGEKGEGMGLAIVKRVLEEYEGGVKVYMEKEFTVFYGWIPR</sequence>
<proteinExistence type="predicted"/>
<evidence type="ECO:0000256" key="3">
    <source>
        <dbReference type="ARBA" id="ARBA00022777"/>
    </source>
</evidence>
<name>A0A7Y0EK13_9CLOT</name>
<accession>A0A7Y0EK13</accession>
<evidence type="ECO:0000313" key="9">
    <source>
        <dbReference type="Proteomes" id="UP000537131"/>
    </source>
</evidence>
<comment type="catalytic activity">
    <reaction evidence="1">
        <text>ATP + protein L-histidine = ADP + protein N-phospho-L-histidine.</text>
        <dbReference type="EC" id="2.7.13.3"/>
    </reaction>
</comment>
<dbReference type="PANTHER" id="PTHR40448">
    <property type="entry name" value="TWO-COMPONENT SENSOR HISTIDINE KINASE"/>
    <property type="match status" value="1"/>
</dbReference>
<evidence type="ECO:0000256" key="2">
    <source>
        <dbReference type="ARBA" id="ARBA00012438"/>
    </source>
</evidence>
<dbReference type="Pfam" id="PF14689">
    <property type="entry name" value="SPOB_a"/>
    <property type="match status" value="1"/>
</dbReference>
<keyword evidence="6" id="KW-0812">Transmembrane</keyword>
<reference evidence="8 9" key="1">
    <citation type="submission" date="2020-06" db="EMBL/GenBank/DDBJ databases">
        <title>Complete Genome Sequence of Clostridium muelleri sp. nov. P21T, an Acid-Alcohol Producing Acetogen Isolated from Old Hay.</title>
        <authorList>
            <person name="Duncan K.E."/>
            <person name="Tanner R.S."/>
        </authorList>
    </citation>
    <scope>NUCLEOTIDE SEQUENCE [LARGE SCALE GENOMIC DNA]</scope>
    <source>
        <strain evidence="8 9">P21</strain>
    </source>
</reference>
<dbReference type="EMBL" id="JABBNI010000058">
    <property type="protein sequence ID" value="NMM64821.1"/>
    <property type="molecule type" value="Genomic_DNA"/>
</dbReference>
<dbReference type="GO" id="GO:0000160">
    <property type="term" value="P:phosphorelay signal transduction system"/>
    <property type="evidence" value="ECO:0007669"/>
    <property type="project" value="UniProtKB-KW"/>
</dbReference>
<keyword evidence="9" id="KW-1185">Reference proteome</keyword>
<dbReference type="RefSeq" id="WP_169299415.1">
    <property type="nucleotide sequence ID" value="NZ_JABBNI010000058.1"/>
</dbReference>
<evidence type="ECO:0000256" key="4">
    <source>
        <dbReference type="ARBA" id="ARBA00023012"/>
    </source>
</evidence>
<keyword evidence="4" id="KW-0902">Two-component regulatory system</keyword>
<dbReference type="PRINTS" id="PR00344">
    <property type="entry name" value="BCTRLSENSOR"/>
</dbReference>
<dbReference type="PANTHER" id="PTHR40448:SF1">
    <property type="entry name" value="TWO-COMPONENT SENSOR HISTIDINE KINASE"/>
    <property type="match status" value="1"/>
</dbReference>
<dbReference type="Gene3D" id="3.30.565.10">
    <property type="entry name" value="Histidine kinase-like ATPase, C-terminal domain"/>
    <property type="match status" value="1"/>
</dbReference>
<keyword evidence="6" id="KW-0472">Membrane</keyword>
<dbReference type="EC" id="2.7.13.3" evidence="2"/>
<evidence type="ECO:0000256" key="1">
    <source>
        <dbReference type="ARBA" id="ARBA00000085"/>
    </source>
</evidence>
<keyword evidence="5" id="KW-0175">Coiled coil</keyword>
<keyword evidence="6" id="KW-1133">Transmembrane helix</keyword>
<dbReference type="AlphaFoldDB" id="A0A7Y0EK13"/>
<comment type="caution">
    <text evidence="8">The sequence shown here is derived from an EMBL/GenBank/DDBJ whole genome shotgun (WGS) entry which is preliminary data.</text>
</comment>
<dbReference type="SMART" id="SM00387">
    <property type="entry name" value="HATPase_c"/>
    <property type="match status" value="1"/>
</dbReference>
<dbReference type="Pfam" id="PF02518">
    <property type="entry name" value="HATPase_c"/>
    <property type="match status" value="1"/>
</dbReference>
<dbReference type="InterPro" id="IPR004358">
    <property type="entry name" value="Sig_transdc_His_kin-like_C"/>
</dbReference>
<protein>
    <recommendedName>
        <fullName evidence="2">histidine kinase</fullName>
        <ecNumber evidence="2">2.7.13.3</ecNumber>
    </recommendedName>
</protein>
<dbReference type="Proteomes" id="UP000537131">
    <property type="component" value="Unassembled WGS sequence"/>
</dbReference>
<keyword evidence="3" id="KW-0808">Transferase</keyword>
<dbReference type="InterPro" id="IPR039506">
    <property type="entry name" value="SPOB_a"/>
</dbReference>
<keyword evidence="3" id="KW-0418">Kinase</keyword>
<dbReference type="SUPFAM" id="SSF55874">
    <property type="entry name" value="ATPase domain of HSP90 chaperone/DNA topoisomerase II/histidine kinase"/>
    <property type="match status" value="1"/>
</dbReference>
<gene>
    <name evidence="8" type="ORF">HBE96_19655</name>
</gene>
<feature type="transmembrane region" description="Helical" evidence="6">
    <location>
        <begin position="12"/>
        <end position="34"/>
    </location>
</feature>
<feature type="transmembrane region" description="Helical" evidence="6">
    <location>
        <begin position="50"/>
        <end position="67"/>
    </location>
</feature>
<dbReference type="GO" id="GO:0042802">
    <property type="term" value="F:identical protein binding"/>
    <property type="evidence" value="ECO:0007669"/>
    <property type="project" value="TreeGrafter"/>
</dbReference>
<evidence type="ECO:0000256" key="5">
    <source>
        <dbReference type="SAM" id="Coils"/>
    </source>
</evidence>
<dbReference type="GO" id="GO:0004673">
    <property type="term" value="F:protein histidine kinase activity"/>
    <property type="evidence" value="ECO:0007669"/>
    <property type="project" value="UniProtKB-EC"/>
</dbReference>
<dbReference type="InterPro" id="IPR036890">
    <property type="entry name" value="HATPase_C_sf"/>
</dbReference>